<organism evidence="2 3">
    <name type="scientific">Maridesulfovibrio hydrothermalis AM13 = DSM 14728</name>
    <dbReference type="NCBI Taxonomy" id="1121451"/>
    <lineage>
        <taxon>Bacteria</taxon>
        <taxon>Pseudomonadati</taxon>
        <taxon>Thermodesulfobacteriota</taxon>
        <taxon>Desulfovibrionia</taxon>
        <taxon>Desulfovibrionales</taxon>
        <taxon>Desulfovibrionaceae</taxon>
        <taxon>Maridesulfovibrio</taxon>
    </lineage>
</organism>
<name>L0RC40_9BACT</name>
<dbReference type="Gene3D" id="3.40.190.10">
    <property type="entry name" value="Periplasmic binding protein-like II"/>
    <property type="match status" value="2"/>
</dbReference>
<dbReference type="PANTHER" id="PTHR35936:SF25">
    <property type="entry name" value="ABC TRANSPORTER SUBSTRATE-BINDING PROTEIN"/>
    <property type="match status" value="1"/>
</dbReference>
<dbReference type="EMBL" id="FO203522">
    <property type="protein sequence ID" value="CCO23787.1"/>
    <property type="molecule type" value="Genomic_DNA"/>
</dbReference>
<feature type="signal peptide" evidence="1">
    <location>
        <begin position="1"/>
        <end position="30"/>
    </location>
</feature>
<dbReference type="HOGENOM" id="CLU_1068440_0_0_7"/>
<evidence type="ECO:0000313" key="3">
    <source>
        <dbReference type="Proteomes" id="UP000010808"/>
    </source>
</evidence>
<dbReference type="OrthoDB" id="5452162at2"/>
<keyword evidence="1" id="KW-0732">Signal</keyword>
<dbReference type="KEGG" id="dhy:DESAM_21510"/>
<reference evidence="2 3" key="1">
    <citation type="submission" date="2012-10" db="EMBL/GenBank/DDBJ databases">
        <authorList>
            <person name="Genoscope - CEA"/>
        </authorList>
    </citation>
    <scope>NUCLEOTIDE SEQUENCE [LARGE SCALE GENOMIC DNA]</scope>
    <source>
        <strain evidence="3">AM13 / DSM 14728</strain>
    </source>
</reference>
<proteinExistence type="predicted"/>
<gene>
    <name evidence="2" type="ORF">DESAM_21510</name>
</gene>
<keyword evidence="3" id="KW-1185">Reference proteome</keyword>
<protein>
    <submittedName>
        <fullName evidence="2">Uncharacterized protein</fullName>
    </submittedName>
</protein>
<evidence type="ECO:0000313" key="2">
    <source>
        <dbReference type="EMBL" id="CCO23787.1"/>
    </source>
</evidence>
<sequence>MLLKYHTKIFKTICKLTIMFFPLLLLSPHAGLTEQTQPEHIKILFGYRFPPFYTVTSKKDPSSSLCGVFINILEKFKASHPQYTLEYKCLPRARITKVLRDGEADAFALSNPMFLHPEIKSRFSSSIPLWSIGDHLLVRKDSPIKDSNISSLLGKKIAVLHGNGHGPIDKYFENGMIKKHAVYSTPQILELVLKGRVDGAICNKTTLPALMNRAKVSMKNYRLIESPLYTFNLHLLVKRQKSNFLRDFDKFIQTEKIPEI</sequence>
<accession>L0RC40</accession>
<evidence type="ECO:0000256" key="1">
    <source>
        <dbReference type="SAM" id="SignalP"/>
    </source>
</evidence>
<dbReference type="PATRIC" id="fig|1121451.3.peg.1750"/>
<dbReference type="AlphaFoldDB" id="L0RC40"/>
<dbReference type="PANTHER" id="PTHR35936">
    <property type="entry name" value="MEMBRANE-BOUND LYTIC MUREIN TRANSGLYCOSYLASE F"/>
    <property type="match status" value="1"/>
</dbReference>
<feature type="chain" id="PRO_5003947227" evidence="1">
    <location>
        <begin position="31"/>
        <end position="260"/>
    </location>
</feature>
<dbReference type="Proteomes" id="UP000010808">
    <property type="component" value="Chromosome"/>
</dbReference>
<dbReference type="eggNOG" id="COG0834">
    <property type="taxonomic scope" value="Bacteria"/>
</dbReference>
<dbReference type="SUPFAM" id="SSF53850">
    <property type="entry name" value="Periplasmic binding protein-like II"/>
    <property type="match status" value="1"/>
</dbReference>